<dbReference type="InterPro" id="IPR003661">
    <property type="entry name" value="HisK_dim/P_dom"/>
</dbReference>
<dbReference type="CDD" id="cd00082">
    <property type="entry name" value="HisKA"/>
    <property type="match status" value="1"/>
</dbReference>
<dbReference type="Pfam" id="PF01590">
    <property type="entry name" value="GAF"/>
    <property type="match status" value="1"/>
</dbReference>
<evidence type="ECO:0000256" key="5">
    <source>
        <dbReference type="ARBA" id="ARBA00022553"/>
    </source>
</evidence>
<dbReference type="Proteomes" id="UP000199412">
    <property type="component" value="Unassembled WGS sequence"/>
</dbReference>
<dbReference type="PANTHER" id="PTHR43711:SF31">
    <property type="entry name" value="HISTIDINE KINASE"/>
    <property type="match status" value="1"/>
</dbReference>
<evidence type="ECO:0000256" key="13">
    <source>
        <dbReference type="SAM" id="MobiDB-lite"/>
    </source>
</evidence>
<dbReference type="SMART" id="SM00387">
    <property type="entry name" value="HATPase_c"/>
    <property type="match status" value="1"/>
</dbReference>
<dbReference type="InterPro" id="IPR005467">
    <property type="entry name" value="His_kinase_dom"/>
</dbReference>
<dbReference type="PROSITE" id="PS50109">
    <property type="entry name" value="HIS_KIN"/>
    <property type="match status" value="1"/>
</dbReference>
<evidence type="ECO:0000259" key="15">
    <source>
        <dbReference type="PROSITE" id="PS50109"/>
    </source>
</evidence>
<accession>A0A1G7GUZ4</accession>
<dbReference type="InterPro" id="IPR003594">
    <property type="entry name" value="HATPase_dom"/>
</dbReference>
<feature type="domain" description="PAS" evidence="16">
    <location>
        <begin position="71"/>
        <end position="109"/>
    </location>
</feature>
<evidence type="ECO:0000256" key="4">
    <source>
        <dbReference type="ARBA" id="ARBA00022543"/>
    </source>
</evidence>
<evidence type="ECO:0000256" key="3">
    <source>
        <dbReference type="ARBA" id="ARBA00012438"/>
    </source>
</evidence>
<dbReference type="InterPro" id="IPR036097">
    <property type="entry name" value="HisK_dim/P_sf"/>
</dbReference>
<dbReference type="InterPro" id="IPR016132">
    <property type="entry name" value="Phyto_chromo_attachment"/>
</dbReference>
<proteinExistence type="inferred from homology"/>
<evidence type="ECO:0000256" key="6">
    <source>
        <dbReference type="ARBA" id="ARBA00022606"/>
    </source>
</evidence>
<dbReference type="SUPFAM" id="SSF55781">
    <property type="entry name" value="GAF domain-like"/>
    <property type="match status" value="2"/>
</dbReference>
<keyword evidence="6" id="KW-0716">Sensory transduction</keyword>
<evidence type="ECO:0000256" key="9">
    <source>
        <dbReference type="ARBA" id="ARBA00022991"/>
    </source>
</evidence>
<dbReference type="InterPro" id="IPR035965">
    <property type="entry name" value="PAS-like_dom_sf"/>
</dbReference>
<keyword evidence="5" id="KW-0597">Phosphoprotein</keyword>
<keyword evidence="4" id="KW-0600">Photoreceptor protein</keyword>
<keyword evidence="9" id="KW-0157">Chromophore</keyword>
<dbReference type="SMART" id="SM00388">
    <property type="entry name" value="HisKA"/>
    <property type="match status" value="1"/>
</dbReference>
<dbReference type="AlphaFoldDB" id="A0A1G7GUZ4"/>
<dbReference type="FunFam" id="1.10.287.130:FF:000001">
    <property type="entry name" value="Two-component sensor histidine kinase"/>
    <property type="match status" value="1"/>
</dbReference>
<keyword evidence="7" id="KW-0808">Transferase</keyword>
<keyword evidence="12" id="KW-0675">Receptor</keyword>
<dbReference type="PROSITE" id="PS50046">
    <property type="entry name" value="PHYTOCHROME_2"/>
    <property type="match status" value="1"/>
</dbReference>
<dbReference type="Pfam" id="PF08446">
    <property type="entry name" value="PAS_2"/>
    <property type="match status" value="1"/>
</dbReference>
<feature type="domain" description="Phytochrome chromophore attachment site" evidence="14">
    <location>
        <begin position="188"/>
        <end position="352"/>
    </location>
</feature>
<evidence type="ECO:0000256" key="11">
    <source>
        <dbReference type="ARBA" id="ARBA00023136"/>
    </source>
</evidence>
<dbReference type="InterPro" id="IPR013654">
    <property type="entry name" value="PAS_2"/>
</dbReference>
<comment type="similarity">
    <text evidence="2">In the N-terminal section; belongs to the phytochrome family.</text>
</comment>
<evidence type="ECO:0000259" key="16">
    <source>
        <dbReference type="PROSITE" id="PS50112"/>
    </source>
</evidence>
<reference evidence="17 18" key="1">
    <citation type="submission" date="2016-10" db="EMBL/GenBank/DDBJ databases">
        <authorList>
            <person name="de Groot N.N."/>
        </authorList>
    </citation>
    <scope>NUCLEOTIDE SEQUENCE [LARGE SCALE GENOMIC DNA]</scope>
    <source>
        <strain evidence="17 18">ATCC 700224</strain>
    </source>
</reference>
<dbReference type="InterPro" id="IPR050736">
    <property type="entry name" value="Sensor_HK_Regulatory"/>
</dbReference>
<dbReference type="CDD" id="cd00130">
    <property type="entry name" value="PAS"/>
    <property type="match status" value="1"/>
</dbReference>
<evidence type="ECO:0000256" key="8">
    <source>
        <dbReference type="ARBA" id="ARBA00022777"/>
    </source>
</evidence>
<protein>
    <recommendedName>
        <fullName evidence="3">histidine kinase</fullName>
        <ecNumber evidence="3">2.7.13.3</ecNumber>
    </recommendedName>
</protein>
<organism evidence="17 18">
    <name type="scientific">Rhodospira trueperi</name>
    <dbReference type="NCBI Taxonomy" id="69960"/>
    <lineage>
        <taxon>Bacteria</taxon>
        <taxon>Pseudomonadati</taxon>
        <taxon>Pseudomonadota</taxon>
        <taxon>Alphaproteobacteria</taxon>
        <taxon>Rhodospirillales</taxon>
        <taxon>Rhodospirillaceae</taxon>
        <taxon>Rhodospira</taxon>
    </lineage>
</organism>
<evidence type="ECO:0000256" key="2">
    <source>
        <dbReference type="ARBA" id="ARBA00006402"/>
    </source>
</evidence>
<evidence type="ECO:0000313" key="18">
    <source>
        <dbReference type="Proteomes" id="UP000199412"/>
    </source>
</evidence>
<dbReference type="InterPro" id="IPR003018">
    <property type="entry name" value="GAF"/>
</dbReference>
<evidence type="ECO:0000256" key="7">
    <source>
        <dbReference type="ARBA" id="ARBA00022679"/>
    </source>
</evidence>
<dbReference type="PRINTS" id="PR00344">
    <property type="entry name" value="BCTRLSENSOR"/>
</dbReference>
<dbReference type="GO" id="GO:0009584">
    <property type="term" value="P:detection of visible light"/>
    <property type="evidence" value="ECO:0007669"/>
    <property type="project" value="InterPro"/>
</dbReference>
<dbReference type="FunFam" id="3.30.565.10:FF:000006">
    <property type="entry name" value="Sensor histidine kinase WalK"/>
    <property type="match status" value="1"/>
</dbReference>
<gene>
    <name evidence="17" type="ORF">SAMN05421720_11613</name>
</gene>
<dbReference type="OrthoDB" id="9760752at2"/>
<dbReference type="SMART" id="SM00065">
    <property type="entry name" value="GAF"/>
    <property type="match status" value="1"/>
</dbReference>
<keyword evidence="10" id="KW-0902">Two-component regulatory system</keyword>
<sequence>MVPKAARIGSSLLGPHGLWEGFETLSNPGTSGATNGPMPKDGGTPPTGLDLSECEAEPIHLLGHIQPHGYLLALDADATRITHVSANIAGFLGQPPEAVLGKSLPDVLEAPVAQRLVDLIRGIGTRAGPTAATAVCPPGSSEPCAVTVHRHAGRLFVEVERLPAEETAPTVPALTAVPDSLAEMGDDVLHRLADRAVRAVAEETGYDRVMIYMFHPDWSGEVIAEMRRPEMVPYLGLRYPATDIPSQARQLFTLNLLRVIADVDARPVSIVAEPGTAEDAQAPDLSLSGLRSVSPYHLEYMRNMGVAASLTASIIIDGELWGMVACHHRRPRLTPPAQRAAVMRRVGDLVAHVKAQEQMEAVRRARAVDFAMGRLDRRLSEGQDPVSALLMGDQRLVEDLEAQGAMVAADGAMALVGRCPSGPVIARVLEMAARTDGPVFMTDALSAEIGAVGDGEGPNADEPVVGVSGDIAGCAVLVMSRAPLVAIAAFREPESRNVFWAGDPNKPAIREEGKERISPRNSFAAWRERVEDRSRPWERWCADLLTRAGTAVGRHVGADNPAEALGNAVRGLAMRFKDARTVPGGTLDAAGQGVLLTLRQSGHRARVVATNQTFLDLFDLEPGTIEGESLHTVAARIGLPDDLRRKVLSGPQTFDCWSRSLGRRALETVARNMLAVRDNGSVVEWDVFTFRDVTAFHRTAEALAAARDEAVTASRQKSEFLANVSHELKTPLNAIIGFSELIQSGRVGPTSDRVTDYARIIGEAGHHLLTMINDLLDLSRAEAGRQIIEDEPVNLTTLARDCLSWMRSQPRGDAVTWTPGGVPDGPLWVRGDSRALRRVLLNLLGNALKFTPDGGTVGLVVGHMGDGSVFLEARDTGIGIPADEVESIFQPFRRGKGANVSAREGAGLGLAMTKAMVDLHGGRITVESTVGTGSTFRVLLPRDRVLRSGSDPINPAQPA</sequence>
<dbReference type="Gene3D" id="1.10.287.130">
    <property type="match status" value="1"/>
</dbReference>
<dbReference type="SUPFAM" id="SSF55874">
    <property type="entry name" value="ATPase domain of HSP90 chaperone/DNA topoisomerase II/histidine kinase"/>
    <property type="match status" value="1"/>
</dbReference>
<evidence type="ECO:0000256" key="10">
    <source>
        <dbReference type="ARBA" id="ARBA00023012"/>
    </source>
</evidence>
<dbReference type="SUPFAM" id="SSF55785">
    <property type="entry name" value="PYP-like sensor domain (PAS domain)"/>
    <property type="match status" value="1"/>
</dbReference>
<dbReference type="STRING" id="69960.SAMN05421720_11613"/>
<dbReference type="GO" id="GO:0009881">
    <property type="term" value="F:photoreceptor activity"/>
    <property type="evidence" value="ECO:0007669"/>
    <property type="project" value="UniProtKB-KW"/>
</dbReference>
<dbReference type="GO" id="GO:0006355">
    <property type="term" value="P:regulation of DNA-templated transcription"/>
    <property type="evidence" value="ECO:0007669"/>
    <property type="project" value="InterPro"/>
</dbReference>
<dbReference type="Gene3D" id="3.30.450.40">
    <property type="match status" value="1"/>
</dbReference>
<dbReference type="PANTHER" id="PTHR43711">
    <property type="entry name" value="TWO-COMPONENT HISTIDINE KINASE"/>
    <property type="match status" value="1"/>
</dbReference>
<comment type="catalytic activity">
    <reaction evidence="1">
        <text>ATP + protein L-histidine = ADP + protein N-phospho-L-histidine.</text>
        <dbReference type="EC" id="2.7.13.3"/>
    </reaction>
</comment>
<dbReference type="PROSITE" id="PS50112">
    <property type="entry name" value="PAS"/>
    <property type="match status" value="1"/>
</dbReference>
<feature type="compositionally biased region" description="Polar residues" evidence="13">
    <location>
        <begin position="24"/>
        <end position="34"/>
    </location>
</feature>
<dbReference type="GO" id="GO:0000155">
    <property type="term" value="F:phosphorelay sensor kinase activity"/>
    <property type="evidence" value="ECO:0007669"/>
    <property type="project" value="InterPro"/>
</dbReference>
<dbReference type="EC" id="2.7.13.3" evidence="3"/>
<dbReference type="Pfam" id="PF00360">
    <property type="entry name" value="PHY"/>
    <property type="match status" value="1"/>
</dbReference>
<dbReference type="InterPro" id="IPR029016">
    <property type="entry name" value="GAF-like_dom_sf"/>
</dbReference>
<dbReference type="EMBL" id="FNAP01000016">
    <property type="protein sequence ID" value="SDE91977.1"/>
    <property type="molecule type" value="Genomic_DNA"/>
</dbReference>
<dbReference type="InterPro" id="IPR000014">
    <property type="entry name" value="PAS"/>
</dbReference>
<dbReference type="Pfam" id="PF00512">
    <property type="entry name" value="HisKA"/>
    <property type="match status" value="1"/>
</dbReference>
<dbReference type="SUPFAM" id="SSF47384">
    <property type="entry name" value="Homodimeric domain of signal transducing histidine kinase"/>
    <property type="match status" value="1"/>
</dbReference>
<evidence type="ECO:0000256" key="1">
    <source>
        <dbReference type="ARBA" id="ARBA00000085"/>
    </source>
</evidence>
<evidence type="ECO:0000313" key="17">
    <source>
        <dbReference type="EMBL" id="SDE91977.1"/>
    </source>
</evidence>
<dbReference type="Gene3D" id="3.30.450.270">
    <property type="match status" value="1"/>
</dbReference>
<evidence type="ECO:0000256" key="12">
    <source>
        <dbReference type="ARBA" id="ARBA00023170"/>
    </source>
</evidence>
<keyword evidence="11" id="KW-0472">Membrane</keyword>
<keyword evidence="8" id="KW-0418">Kinase</keyword>
<dbReference type="InterPro" id="IPR043150">
    <property type="entry name" value="Phytochrome_PHY_sf"/>
</dbReference>
<dbReference type="InterPro" id="IPR013515">
    <property type="entry name" value="Phytochrome_cen-reg"/>
</dbReference>
<dbReference type="InterPro" id="IPR004358">
    <property type="entry name" value="Sig_transdc_His_kin-like_C"/>
</dbReference>
<evidence type="ECO:0000259" key="14">
    <source>
        <dbReference type="PROSITE" id="PS50046"/>
    </source>
</evidence>
<dbReference type="Pfam" id="PF02518">
    <property type="entry name" value="HATPase_c"/>
    <property type="match status" value="1"/>
</dbReference>
<feature type="region of interest" description="Disordered" evidence="13">
    <location>
        <begin position="21"/>
        <end position="49"/>
    </location>
</feature>
<name>A0A1G7GUZ4_9PROT</name>
<keyword evidence="18" id="KW-1185">Reference proteome</keyword>
<feature type="domain" description="Histidine kinase" evidence="15">
    <location>
        <begin position="723"/>
        <end position="944"/>
    </location>
</feature>
<dbReference type="Gene3D" id="3.30.450.20">
    <property type="entry name" value="PAS domain"/>
    <property type="match status" value="1"/>
</dbReference>
<dbReference type="Gene3D" id="3.30.565.10">
    <property type="entry name" value="Histidine kinase-like ATPase, C-terminal domain"/>
    <property type="match status" value="1"/>
</dbReference>
<dbReference type="InterPro" id="IPR036890">
    <property type="entry name" value="HATPase_C_sf"/>
</dbReference>